<feature type="region of interest" description="Disordered" evidence="1">
    <location>
        <begin position="311"/>
        <end position="339"/>
    </location>
</feature>
<feature type="transmembrane region" description="Helical" evidence="2">
    <location>
        <begin position="79"/>
        <end position="98"/>
    </location>
</feature>
<keyword evidence="2" id="KW-1133">Transmembrane helix</keyword>
<name>A0AAU8G344_9MICO</name>
<evidence type="ECO:0000256" key="2">
    <source>
        <dbReference type="SAM" id="Phobius"/>
    </source>
</evidence>
<keyword evidence="2" id="KW-0812">Transmembrane</keyword>
<accession>A0AAU8G344</accession>
<proteinExistence type="predicted"/>
<dbReference type="RefSeq" id="WP_353708144.1">
    <property type="nucleotide sequence ID" value="NZ_CP159290.1"/>
</dbReference>
<feature type="compositionally biased region" description="Basic and acidic residues" evidence="1">
    <location>
        <begin position="311"/>
        <end position="325"/>
    </location>
</feature>
<keyword evidence="2" id="KW-0472">Membrane</keyword>
<reference evidence="3" key="1">
    <citation type="submission" date="2024-06" db="EMBL/GenBank/DDBJ databases">
        <title>Complete genome sequence of the cellulolytic actinobacterium, Cellulosimicrobium ES-005.</title>
        <authorList>
            <person name="Matthews C.T."/>
            <person name="Underwood K.D."/>
            <person name="Ghanchi K.M."/>
            <person name="Fields S.D."/>
            <person name="Gardner S.G."/>
        </authorList>
    </citation>
    <scope>NUCLEOTIDE SEQUENCE</scope>
    <source>
        <strain evidence="3">ES-005</strain>
    </source>
</reference>
<organism evidence="3">
    <name type="scientific">Cellulosimicrobium sp. ES-005</name>
    <dbReference type="NCBI Taxonomy" id="3163031"/>
    <lineage>
        <taxon>Bacteria</taxon>
        <taxon>Bacillati</taxon>
        <taxon>Actinomycetota</taxon>
        <taxon>Actinomycetes</taxon>
        <taxon>Micrococcales</taxon>
        <taxon>Promicromonosporaceae</taxon>
        <taxon>Cellulosimicrobium</taxon>
    </lineage>
</organism>
<evidence type="ECO:0000313" key="3">
    <source>
        <dbReference type="EMBL" id="XCH30134.1"/>
    </source>
</evidence>
<dbReference type="AlphaFoldDB" id="A0AAU8G344"/>
<evidence type="ECO:0000256" key="1">
    <source>
        <dbReference type="SAM" id="MobiDB-lite"/>
    </source>
</evidence>
<feature type="region of interest" description="Disordered" evidence="1">
    <location>
        <begin position="1"/>
        <end position="25"/>
    </location>
</feature>
<sequence length="339" mass="37007">MGARRARARGAVTGSTPDPRAARDATPPGTAALLLRPVGYLAIGLVWTTIGLFVLGLYLAVAAYGLFEPPADQEPWAELVASPGAVLGRLAVVAPIVVVLAGPVAWYLSCAIWPLAALSFVYAGRALRPAYRGDRLSFTSHVAPGTTLGPPVPGPVAMSLQPQRRTRLTDTLMRFYACGWNLDFREFWPAVPAGIAWVLASTGASTALPSGWRVGLVVAAVPFALWSVVALRRAWTWRFHRERARLAARRRLERHGDEYRIDPRVVRTRPQSAEHRARVEAERAAARGAEDHLTSLTSDEIGERREAVLRARRDREAREAREARQAARRGRSGGTPPDL</sequence>
<feature type="transmembrane region" description="Helical" evidence="2">
    <location>
        <begin position="104"/>
        <end position="123"/>
    </location>
</feature>
<protein>
    <submittedName>
        <fullName evidence="3">Uncharacterized protein</fullName>
    </submittedName>
</protein>
<gene>
    <name evidence="3" type="ORF">ABRQ22_00110</name>
</gene>
<feature type="transmembrane region" description="Helical" evidence="2">
    <location>
        <begin position="214"/>
        <end position="235"/>
    </location>
</feature>
<dbReference type="EMBL" id="CP159290">
    <property type="protein sequence ID" value="XCH30134.1"/>
    <property type="molecule type" value="Genomic_DNA"/>
</dbReference>
<feature type="compositionally biased region" description="Low complexity" evidence="1">
    <location>
        <begin position="16"/>
        <end position="25"/>
    </location>
</feature>
<feature type="transmembrane region" description="Helical" evidence="2">
    <location>
        <begin position="40"/>
        <end position="67"/>
    </location>
</feature>